<keyword evidence="1" id="KW-1133">Transmembrane helix</keyword>
<feature type="transmembrane region" description="Helical" evidence="1">
    <location>
        <begin position="79"/>
        <end position="108"/>
    </location>
</feature>
<dbReference type="EMBL" id="MQVX01000001">
    <property type="protein sequence ID" value="PQJ15470.1"/>
    <property type="molecule type" value="Genomic_DNA"/>
</dbReference>
<dbReference type="Proteomes" id="UP000239366">
    <property type="component" value="Unassembled WGS sequence"/>
</dbReference>
<feature type="transmembrane region" description="Helical" evidence="1">
    <location>
        <begin position="36"/>
        <end position="59"/>
    </location>
</feature>
<gene>
    <name evidence="2" type="ORF">BST99_06710</name>
</gene>
<name>A0A2S7T6C7_9FLAO</name>
<organism evidence="2 3">
    <name type="scientific">Aureicoccus marinus</name>
    <dbReference type="NCBI Taxonomy" id="754435"/>
    <lineage>
        <taxon>Bacteria</taxon>
        <taxon>Pseudomonadati</taxon>
        <taxon>Bacteroidota</taxon>
        <taxon>Flavobacteriia</taxon>
        <taxon>Flavobacteriales</taxon>
        <taxon>Flavobacteriaceae</taxon>
        <taxon>Aureicoccus</taxon>
    </lineage>
</organism>
<keyword evidence="1" id="KW-0812">Transmembrane</keyword>
<dbReference type="AlphaFoldDB" id="A0A2S7T6C7"/>
<evidence type="ECO:0000256" key="1">
    <source>
        <dbReference type="SAM" id="Phobius"/>
    </source>
</evidence>
<reference evidence="3" key="1">
    <citation type="submission" date="2016-11" db="EMBL/GenBank/DDBJ databases">
        <title>Trade-off between light-utilization and light-protection in marine flavobacteria.</title>
        <authorList>
            <person name="Kumagai Y."/>
            <person name="Yoshizawa S."/>
            <person name="Kogure K."/>
        </authorList>
    </citation>
    <scope>NUCLEOTIDE SEQUENCE [LARGE SCALE GENOMIC DNA]</scope>
    <source>
        <strain evidence="3">SG-18</strain>
    </source>
</reference>
<proteinExistence type="predicted"/>
<accession>A0A2S7T6C7</accession>
<sequence length="297" mass="33344">MNTKNFVNFRRQRDLGEVLSDTFRFIRLEFRSFMGAILKISGPYLLILLAATGAYLYYFGEMMSFQGLMDNNETSEEEFIILFGVLAVLMISGLVTYIMSNAAVICYIQNYTANNGKTDYATIKRDSYQNFWPLMGLGILIGLTVLLGLMICILPGIYLAVPLALSIPILIIEKRGVGDSFSGGFNLVSGQWWNTFFVLLVMYIIIMVANYAFALPSIIYMWIKMGVFTGEVDAESMNVFNDPIYLAINILSSVVQFLMRIILLVSIVLVYFNLHEQKTSSGAMGRISDLGNSESLH</sequence>
<feature type="transmembrane region" description="Helical" evidence="1">
    <location>
        <begin position="193"/>
        <end position="223"/>
    </location>
</feature>
<feature type="transmembrane region" description="Helical" evidence="1">
    <location>
        <begin position="243"/>
        <end position="272"/>
    </location>
</feature>
<evidence type="ECO:0000313" key="3">
    <source>
        <dbReference type="Proteomes" id="UP000239366"/>
    </source>
</evidence>
<protein>
    <recommendedName>
        <fullName evidence="4">Glycerophosphoryl diester phosphodiesterase membrane domain-containing protein</fullName>
    </recommendedName>
</protein>
<evidence type="ECO:0008006" key="4">
    <source>
        <dbReference type="Google" id="ProtNLM"/>
    </source>
</evidence>
<keyword evidence="1" id="KW-0472">Membrane</keyword>
<feature type="transmembrane region" description="Helical" evidence="1">
    <location>
        <begin position="129"/>
        <end position="147"/>
    </location>
</feature>
<dbReference type="OrthoDB" id="1049480at2"/>
<dbReference type="RefSeq" id="WP_105001120.1">
    <property type="nucleotide sequence ID" value="NZ_MQVX01000001.1"/>
</dbReference>
<comment type="caution">
    <text evidence="2">The sequence shown here is derived from an EMBL/GenBank/DDBJ whole genome shotgun (WGS) entry which is preliminary data.</text>
</comment>
<evidence type="ECO:0000313" key="2">
    <source>
        <dbReference type="EMBL" id="PQJ15470.1"/>
    </source>
</evidence>
<keyword evidence="3" id="KW-1185">Reference proteome</keyword>